<protein>
    <submittedName>
        <fullName evidence="1">Uncharacterized protein</fullName>
    </submittedName>
</protein>
<proteinExistence type="predicted"/>
<sequence length="90" mass="10137">MVKKVKFTESQVKEIAGDDIDYLNNGDFKEYGGLGQTSTTGKLSSGEDGEPITGDKFANMQTQQTYYGQTLMPYGRWSRITEKNNDKKKK</sequence>
<evidence type="ECO:0000313" key="1">
    <source>
        <dbReference type="EMBL" id="DAD66808.1"/>
    </source>
</evidence>
<dbReference type="EMBL" id="BK014662">
    <property type="protein sequence ID" value="DAD66808.1"/>
    <property type="molecule type" value="Genomic_DNA"/>
</dbReference>
<organism evidence="1">
    <name type="scientific">Myoviridae sp. ctPuP5</name>
    <dbReference type="NCBI Taxonomy" id="2823543"/>
    <lineage>
        <taxon>Viruses</taxon>
        <taxon>Duplodnaviria</taxon>
        <taxon>Heunggongvirae</taxon>
        <taxon>Uroviricota</taxon>
        <taxon>Caudoviricetes</taxon>
    </lineage>
</organism>
<accession>A0A8S5LA74</accession>
<name>A0A8S5LA74_9CAUD</name>
<reference evidence="1" key="1">
    <citation type="journal article" date="2021" name="Proc. Natl. Acad. Sci. U.S.A.">
        <title>A Catalog of Tens of Thousands of Viruses from Human Metagenomes Reveals Hidden Associations with Chronic Diseases.</title>
        <authorList>
            <person name="Tisza M.J."/>
            <person name="Buck C.B."/>
        </authorList>
    </citation>
    <scope>NUCLEOTIDE SEQUENCE</scope>
    <source>
        <strain evidence="1">CtPuP5</strain>
    </source>
</reference>